<reference evidence="7 8" key="1">
    <citation type="journal article" date="2021" name="Comput. Struct. Biotechnol. J.">
        <title>De novo genome assembly of the potent medicinal plant Rehmannia glutinosa using nanopore technology.</title>
        <authorList>
            <person name="Ma L."/>
            <person name="Dong C."/>
            <person name="Song C."/>
            <person name="Wang X."/>
            <person name="Zheng X."/>
            <person name="Niu Y."/>
            <person name="Chen S."/>
            <person name="Feng W."/>
        </authorList>
    </citation>
    <scope>NUCLEOTIDE SEQUENCE [LARGE SCALE GENOMIC DNA]</scope>
    <source>
        <strain evidence="7">DH-2019</strain>
    </source>
</reference>
<feature type="transmembrane region" description="Helical" evidence="4">
    <location>
        <begin position="354"/>
        <end position="374"/>
    </location>
</feature>
<evidence type="ECO:0000259" key="5">
    <source>
        <dbReference type="Pfam" id="PF03171"/>
    </source>
</evidence>
<dbReference type="Gene3D" id="2.60.120.330">
    <property type="entry name" value="B-lactam Antibiotic, Isopenicillin N Synthase, Chain"/>
    <property type="match status" value="1"/>
</dbReference>
<dbReference type="SUPFAM" id="SSF51197">
    <property type="entry name" value="Clavaminate synthase-like"/>
    <property type="match status" value="2"/>
</dbReference>
<evidence type="ECO:0000259" key="6">
    <source>
        <dbReference type="Pfam" id="PF14226"/>
    </source>
</evidence>
<accession>A0ABR0WRK1</accession>
<feature type="domain" description="Isopenicillin N synthase-like Fe(2+) 2OG dioxygenase" evidence="5">
    <location>
        <begin position="271"/>
        <end position="319"/>
    </location>
</feature>
<keyword evidence="8" id="KW-1185">Reference proteome</keyword>
<evidence type="ECO:0000313" key="8">
    <source>
        <dbReference type="Proteomes" id="UP001318860"/>
    </source>
</evidence>
<evidence type="ECO:0000313" key="7">
    <source>
        <dbReference type="EMBL" id="KAK6148810.1"/>
    </source>
</evidence>
<dbReference type="Proteomes" id="UP001318860">
    <property type="component" value="Unassembled WGS sequence"/>
</dbReference>
<dbReference type="PANTHER" id="PTHR34945">
    <property type="entry name" value="2-OXOGLUTARATE (2OG) AND FE(II)-DEPENDENT OXYGENASE SUPERFAMILY PROTEIN"/>
    <property type="match status" value="1"/>
</dbReference>
<dbReference type="PANTHER" id="PTHR34945:SF8">
    <property type="entry name" value="DOWNSTREAM TARGET OF AGL15-4"/>
    <property type="match status" value="1"/>
</dbReference>
<name>A0ABR0WRK1_REHGL</name>
<protein>
    <submittedName>
        <fullName evidence="7">Uncharacterized protein</fullName>
    </submittedName>
</protein>
<dbReference type="InterPro" id="IPR026992">
    <property type="entry name" value="DIOX_N"/>
</dbReference>
<dbReference type="Pfam" id="PF03171">
    <property type="entry name" value="2OG-FeII_Oxy"/>
    <property type="match status" value="1"/>
</dbReference>
<dbReference type="InterPro" id="IPR044861">
    <property type="entry name" value="IPNS-like_FE2OG_OXY"/>
</dbReference>
<dbReference type="EMBL" id="JABTTQ020000009">
    <property type="protein sequence ID" value="KAK6148810.1"/>
    <property type="molecule type" value="Genomic_DNA"/>
</dbReference>
<keyword evidence="4" id="KW-0472">Membrane</keyword>
<gene>
    <name evidence="7" type="ORF">DH2020_016335</name>
</gene>
<evidence type="ECO:0000256" key="1">
    <source>
        <dbReference type="ARBA" id="ARBA00022723"/>
    </source>
</evidence>
<keyword evidence="1" id="KW-0479">Metal-binding</keyword>
<evidence type="ECO:0000256" key="3">
    <source>
        <dbReference type="SAM" id="MobiDB-lite"/>
    </source>
</evidence>
<organism evidence="7 8">
    <name type="scientific">Rehmannia glutinosa</name>
    <name type="common">Chinese foxglove</name>
    <dbReference type="NCBI Taxonomy" id="99300"/>
    <lineage>
        <taxon>Eukaryota</taxon>
        <taxon>Viridiplantae</taxon>
        <taxon>Streptophyta</taxon>
        <taxon>Embryophyta</taxon>
        <taxon>Tracheophyta</taxon>
        <taxon>Spermatophyta</taxon>
        <taxon>Magnoliopsida</taxon>
        <taxon>eudicotyledons</taxon>
        <taxon>Gunneridae</taxon>
        <taxon>Pentapetalae</taxon>
        <taxon>asterids</taxon>
        <taxon>lamiids</taxon>
        <taxon>Lamiales</taxon>
        <taxon>Orobanchaceae</taxon>
        <taxon>Rehmannieae</taxon>
        <taxon>Rehmannia</taxon>
    </lineage>
</organism>
<keyword evidence="4" id="KW-1133">Transmembrane helix</keyword>
<feature type="domain" description="Non-haem dioxygenase N-terminal" evidence="6">
    <location>
        <begin position="68"/>
        <end position="153"/>
    </location>
</feature>
<feature type="region of interest" description="Disordered" evidence="3">
    <location>
        <begin position="1"/>
        <end position="31"/>
    </location>
</feature>
<proteinExistence type="predicted"/>
<evidence type="ECO:0000256" key="4">
    <source>
        <dbReference type="SAM" id="Phobius"/>
    </source>
</evidence>
<evidence type="ECO:0000256" key="2">
    <source>
        <dbReference type="ARBA" id="ARBA00023004"/>
    </source>
</evidence>
<dbReference type="InterPro" id="IPR027443">
    <property type="entry name" value="IPNS-like_sf"/>
</dbReference>
<sequence length="379" mass="43446">MAMTPEPLSGIHAVSFRAPPPSPVAPGRKSSFSNDDVLTEYLHQSLKVPDLILPDRVFPRQKSAQNPPKIDLRNLDSLENETGKEISELIAQTWCFEVTNHGISRDLIKLVLFLGAAIFEISPEKKKAVARSPERRYGFEEIHGEDEIRDQSEEFLWCGEKRMMLEMEGVWPFGYSNFSQAMEKLYEQIEELGTKIMQFLEHHSLRKLSPEINGSPEDQEPAGKFCYIQKHCRKTDAERSENSLRYDVIRMLVRGSEFPHALCLHICSGSTDFHVYSKKGWVSFCPNEESIVITVGDMLQAWSNGQYKHVIGRPVFKGEDEKCISMGFLFSPPNLTNSIKDENKVFTISLGHQIIFTVIITLIYQFLVYIYHLLNKRLK</sequence>
<keyword evidence="4" id="KW-0812">Transmembrane</keyword>
<keyword evidence="2" id="KW-0408">Iron</keyword>
<comment type="caution">
    <text evidence="7">The sequence shown here is derived from an EMBL/GenBank/DDBJ whole genome shotgun (WGS) entry which is preliminary data.</text>
</comment>
<dbReference type="Pfam" id="PF14226">
    <property type="entry name" value="DIOX_N"/>
    <property type="match status" value="1"/>
</dbReference>